<protein>
    <recommendedName>
        <fullName evidence="1">CheW-like domain-containing protein</fullName>
    </recommendedName>
</protein>
<dbReference type="Gene3D" id="2.30.30.40">
    <property type="entry name" value="SH3 Domains"/>
    <property type="match status" value="1"/>
</dbReference>
<dbReference type="OrthoDB" id="5565759at2"/>
<evidence type="ECO:0000313" key="3">
    <source>
        <dbReference type="Proteomes" id="UP000191110"/>
    </source>
</evidence>
<dbReference type="Pfam" id="PF01584">
    <property type="entry name" value="CheW"/>
    <property type="match status" value="1"/>
</dbReference>
<dbReference type="Proteomes" id="UP000191110">
    <property type="component" value="Unassembled WGS sequence"/>
</dbReference>
<gene>
    <name evidence="2" type="ORF">BOW53_00775</name>
</gene>
<keyword evidence="3" id="KW-1185">Reference proteome</keyword>
<dbReference type="InterPro" id="IPR014506">
    <property type="entry name" value="UCP020479_CheW"/>
</dbReference>
<dbReference type="PROSITE" id="PS50851">
    <property type="entry name" value="CHEW"/>
    <property type="match status" value="1"/>
</dbReference>
<dbReference type="GO" id="GO:0007165">
    <property type="term" value="P:signal transduction"/>
    <property type="evidence" value="ECO:0007669"/>
    <property type="project" value="InterPro"/>
</dbReference>
<dbReference type="SUPFAM" id="SSF50341">
    <property type="entry name" value="CheW-like"/>
    <property type="match status" value="1"/>
</dbReference>
<dbReference type="AlphaFoldDB" id="A0A1T2LAS0"/>
<dbReference type="GO" id="GO:0006935">
    <property type="term" value="P:chemotaxis"/>
    <property type="evidence" value="ECO:0007669"/>
    <property type="project" value="InterPro"/>
</dbReference>
<name>A0A1T2LAS0_9GAMM</name>
<dbReference type="SMART" id="SM00260">
    <property type="entry name" value="CheW"/>
    <property type="match status" value="1"/>
</dbReference>
<organism evidence="2 3">
    <name type="scientific">Solemya pervernicosa gill symbiont</name>
    <dbReference type="NCBI Taxonomy" id="642797"/>
    <lineage>
        <taxon>Bacteria</taxon>
        <taxon>Pseudomonadati</taxon>
        <taxon>Pseudomonadota</taxon>
        <taxon>Gammaproteobacteria</taxon>
        <taxon>sulfur-oxidizing symbionts</taxon>
    </lineage>
</organism>
<dbReference type="EMBL" id="MPRL01000002">
    <property type="protein sequence ID" value="OOZ42144.1"/>
    <property type="molecule type" value="Genomic_DNA"/>
</dbReference>
<dbReference type="RefSeq" id="WP_078482172.1">
    <property type="nucleotide sequence ID" value="NZ_MPRL01000002.1"/>
</dbReference>
<feature type="domain" description="CheW-like" evidence="1">
    <location>
        <begin position="110"/>
        <end position="247"/>
    </location>
</feature>
<accession>A0A1T2LAS0</accession>
<dbReference type="InterPro" id="IPR002545">
    <property type="entry name" value="CheW-lke_dom"/>
</dbReference>
<dbReference type="InterPro" id="IPR036061">
    <property type="entry name" value="CheW-like_dom_sf"/>
</dbReference>
<dbReference type="PIRSF" id="PIRSF020479">
    <property type="entry name" value="UCP020479_CheW"/>
    <property type="match status" value="1"/>
</dbReference>
<proteinExistence type="predicted"/>
<evidence type="ECO:0000313" key="2">
    <source>
        <dbReference type="EMBL" id="OOZ42144.1"/>
    </source>
</evidence>
<reference evidence="2 3" key="1">
    <citation type="submission" date="2016-11" db="EMBL/GenBank/DDBJ databases">
        <title>Mixed transmission modes and dynamic genome evolution in an obligate animal-bacterial symbiosis.</title>
        <authorList>
            <person name="Russell S.L."/>
            <person name="Corbett-Detig R.B."/>
            <person name="Cavanaugh C.M."/>
        </authorList>
    </citation>
    <scope>NUCLEOTIDE SEQUENCE [LARGE SCALE GENOMIC DNA]</scope>
    <source>
        <strain evidence="2">Sveles-Q1</strain>
    </source>
</reference>
<dbReference type="Gene3D" id="2.40.50.180">
    <property type="entry name" value="CheA-289, Domain 4"/>
    <property type="match status" value="1"/>
</dbReference>
<sequence>MNKKYSGKNESILDESLALGDYLDGLLSDTPSTPEPVARLRAVDAESKLSVRPITTETPRILPREIPVAPPPEVKETIVEEPVVAEQLEAAAEEKAAEPESEVPEWGDEPFQSLLFSVAGLKLAVPLARLNGVLNWSDEITPMPGHSEHFMGLLPHLDKNVKIVDTAGIVVPPERMKDGERQYGNIILIGEGEWGLACDDIDEVITLGSDDVRWRTSKGKRAWLAGTVIEQMCALLNTDALAEQLGTGGYQ</sequence>
<evidence type="ECO:0000259" key="1">
    <source>
        <dbReference type="PROSITE" id="PS50851"/>
    </source>
</evidence>
<comment type="caution">
    <text evidence="2">The sequence shown here is derived from an EMBL/GenBank/DDBJ whole genome shotgun (WGS) entry which is preliminary data.</text>
</comment>